<protein>
    <recommendedName>
        <fullName evidence="2">BZIP domain-containing protein</fullName>
    </recommendedName>
</protein>
<dbReference type="EMBL" id="GDKF01002064">
    <property type="protein sequence ID" value="JAT76558.1"/>
    <property type="molecule type" value="Transcribed_RNA"/>
</dbReference>
<proteinExistence type="predicted"/>
<gene>
    <name evidence="3" type="ORF">g.94566</name>
</gene>
<feature type="domain" description="BZIP" evidence="2">
    <location>
        <begin position="186"/>
        <end position="201"/>
    </location>
</feature>
<feature type="region of interest" description="Disordered" evidence="1">
    <location>
        <begin position="258"/>
        <end position="281"/>
    </location>
</feature>
<dbReference type="InterPro" id="IPR004827">
    <property type="entry name" value="bZIP"/>
</dbReference>
<dbReference type="GO" id="GO:0003700">
    <property type="term" value="F:DNA-binding transcription factor activity"/>
    <property type="evidence" value="ECO:0007669"/>
    <property type="project" value="InterPro"/>
</dbReference>
<evidence type="ECO:0000313" key="3">
    <source>
        <dbReference type="EMBL" id="JAT76558.1"/>
    </source>
</evidence>
<feature type="region of interest" description="Disordered" evidence="1">
    <location>
        <begin position="145"/>
        <end position="184"/>
    </location>
</feature>
<evidence type="ECO:0000259" key="2">
    <source>
        <dbReference type="PROSITE" id="PS00036"/>
    </source>
</evidence>
<sequence>LRGPPQGSKQIPPCRDFDRDELELADVRTCETVLALLAPTQTLISGCSPPKATTRICCTSECPVRDTALPASIMDVSCHEDGDWDILGAAPSGNQAWWTSELEGDSRFPLLDLSTDAGGSASTSLCTPTLELDFSDGAPVIAMTAGLGPVDKAPPPAPATGTSGGSSNSDHQTSRPKYTAEERLERQRARNRLAQIRYRARKKAAAGAVVGHAGAVAASLQAARAEAAVLASQHSLLSGLMSVRDELIDALERAYMSQGGGGAPAPGAPRARPPPGAGCPRRAASHFTAGQLAGWHGGCTLASMDRLMALPPEQARAFSQVPSEVVARRWGDALSSMKQLIVDLEERGGKCKPLEDQLRRKMLEGRVLKWRIFQYMGDRLEQITRLLEGLGDRQWEHIVNSLGLDPEQGQQMLMVARATRGKLREIMARRKDVLQKLTASSQAAVGMPLQARSLDSLQLRALIVALEDTLEEEQGLYHLAAHAVFRNVLTGLQKAKTITLKPTYGAPDVAELLSVWEQTCGDGIQESEVPAAADPAWKWMVELHSESNNKNINVWTAEVVEACKVQDFCSLQHLTSQVHAI</sequence>
<reference evidence="3" key="1">
    <citation type="submission" date="2015-08" db="EMBL/GenBank/DDBJ databases">
        <authorList>
            <person name="Babu N.S."/>
            <person name="Beckwith C.J."/>
            <person name="Beseler K.G."/>
            <person name="Brison A."/>
            <person name="Carone J.V."/>
            <person name="Caskin T.P."/>
            <person name="Diamond M."/>
            <person name="Durham M.E."/>
            <person name="Foxe J.M."/>
            <person name="Go M."/>
            <person name="Henderson B.A."/>
            <person name="Jones I.B."/>
            <person name="McGettigan J.A."/>
            <person name="Micheletti S.J."/>
            <person name="Nasrallah M.E."/>
            <person name="Ortiz D."/>
            <person name="Piller C.R."/>
            <person name="Privatt S.R."/>
            <person name="Schneider S.L."/>
            <person name="Sharp S."/>
            <person name="Smith T.C."/>
            <person name="Stanton J.D."/>
            <person name="Ullery H.E."/>
            <person name="Wilson R.J."/>
            <person name="Serrano M.G."/>
            <person name="Buck G."/>
            <person name="Lee V."/>
            <person name="Wang Y."/>
            <person name="Carvalho R."/>
            <person name="Voegtly L."/>
            <person name="Shi R."/>
            <person name="Duckworth R."/>
            <person name="Johnson A."/>
            <person name="Loviza R."/>
            <person name="Walstead R."/>
            <person name="Shah Z."/>
            <person name="Kiflezghi M."/>
            <person name="Wade K."/>
            <person name="Ball S.L."/>
            <person name="Bradley K.W."/>
            <person name="Asai D.J."/>
            <person name="Bowman C.A."/>
            <person name="Russell D.A."/>
            <person name="Pope W.H."/>
            <person name="Jacobs-Sera D."/>
            <person name="Hendrix R.W."/>
            <person name="Hatfull G.F."/>
        </authorList>
    </citation>
    <scope>NUCLEOTIDE SEQUENCE</scope>
</reference>
<evidence type="ECO:0000256" key="1">
    <source>
        <dbReference type="SAM" id="MobiDB-lite"/>
    </source>
</evidence>
<dbReference type="PROSITE" id="PS00036">
    <property type="entry name" value="BZIP_BASIC"/>
    <property type="match status" value="1"/>
</dbReference>
<dbReference type="AlphaFoldDB" id="A0A1D2ABL9"/>
<name>A0A1D2ABL9_AUXPR</name>
<organism evidence="3">
    <name type="scientific">Auxenochlorella protothecoides</name>
    <name type="common">Green microalga</name>
    <name type="synonym">Chlorella protothecoides</name>
    <dbReference type="NCBI Taxonomy" id="3075"/>
    <lineage>
        <taxon>Eukaryota</taxon>
        <taxon>Viridiplantae</taxon>
        <taxon>Chlorophyta</taxon>
        <taxon>core chlorophytes</taxon>
        <taxon>Trebouxiophyceae</taxon>
        <taxon>Chlorellales</taxon>
        <taxon>Chlorellaceae</taxon>
        <taxon>Auxenochlorella</taxon>
    </lineage>
</organism>
<accession>A0A1D2ABL9</accession>
<feature type="non-terminal residue" evidence="3">
    <location>
        <position position="1"/>
    </location>
</feature>